<sequence>MTQFLVTVHPIAIERPTAAQGDKAACRKACWQFFDGALKGWGATSRRGFWFGMPPYLITPASK</sequence>
<gene>
    <name evidence="1" type="ORF">CU669_10740</name>
</gene>
<dbReference type="EMBL" id="PGTO01000007">
    <property type="protein sequence ID" value="RAU21780.1"/>
    <property type="molecule type" value="Genomic_DNA"/>
</dbReference>
<name>A0A364NXQ9_9PROT</name>
<dbReference type="Proteomes" id="UP000251075">
    <property type="component" value="Unassembled WGS sequence"/>
</dbReference>
<comment type="caution">
    <text evidence="1">The sequence shown here is derived from an EMBL/GenBank/DDBJ whole genome shotgun (WGS) entry which is preliminary data.</text>
</comment>
<reference evidence="1 2" key="1">
    <citation type="submission" date="2017-11" db="EMBL/GenBank/DDBJ databases">
        <title>Draft genome sequence of magnetotactic bacterium Magnetospirillum kuznetsovii LBB-42.</title>
        <authorList>
            <person name="Grouzdev D.S."/>
            <person name="Rysina M.S."/>
            <person name="Baslerov R.V."/>
            <person name="Koziaeva V."/>
        </authorList>
    </citation>
    <scope>NUCLEOTIDE SEQUENCE [LARGE SCALE GENOMIC DNA]</scope>
    <source>
        <strain evidence="1 2">LBB-42</strain>
    </source>
</reference>
<evidence type="ECO:0000313" key="1">
    <source>
        <dbReference type="EMBL" id="RAU21780.1"/>
    </source>
</evidence>
<protein>
    <submittedName>
        <fullName evidence="1">Uncharacterized protein</fullName>
    </submittedName>
</protein>
<proteinExistence type="predicted"/>
<organism evidence="1 2">
    <name type="scientific">Paramagnetospirillum kuznetsovii</name>
    <dbReference type="NCBI Taxonomy" id="2053833"/>
    <lineage>
        <taxon>Bacteria</taxon>
        <taxon>Pseudomonadati</taxon>
        <taxon>Pseudomonadota</taxon>
        <taxon>Alphaproteobacteria</taxon>
        <taxon>Rhodospirillales</taxon>
        <taxon>Magnetospirillaceae</taxon>
        <taxon>Paramagnetospirillum</taxon>
    </lineage>
</organism>
<accession>A0A364NXQ9</accession>
<dbReference type="AlphaFoldDB" id="A0A364NXQ9"/>
<keyword evidence="2" id="KW-1185">Reference proteome</keyword>
<evidence type="ECO:0000313" key="2">
    <source>
        <dbReference type="Proteomes" id="UP000251075"/>
    </source>
</evidence>